<feature type="domain" description="TACO1/YebC-like N-terminal" evidence="6">
    <location>
        <begin position="5"/>
        <end position="76"/>
    </location>
</feature>
<dbReference type="Gene3D" id="3.30.70.980">
    <property type="match status" value="2"/>
</dbReference>
<reference evidence="7 8" key="1">
    <citation type="journal article" date="2016" name="Nat. Commun.">
        <title>Thousands of microbial genomes shed light on interconnected biogeochemical processes in an aquifer system.</title>
        <authorList>
            <person name="Anantharaman K."/>
            <person name="Brown C.T."/>
            <person name="Hug L.A."/>
            <person name="Sharon I."/>
            <person name="Castelle C.J."/>
            <person name="Probst A.J."/>
            <person name="Thomas B.C."/>
            <person name="Singh A."/>
            <person name="Wilkins M.J."/>
            <person name="Karaoz U."/>
            <person name="Brodie E.L."/>
            <person name="Williams K.H."/>
            <person name="Hubbard S.S."/>
            <person name="Banfield J.F."/>
        </authorList>
    </citation>
    <scope>NUCLEOTIDE SEQUENCE [LARGE SCALE GENOMIC DNA]</scope>
</reference>
<evidence type="ECO:0000313" key="8">
    <source>
        <dbReference type="Proteomes" id="UP000177740"/>
    </source>
</evidence>
<keyword evidence="2 4" id="KW-0805">Transcription regulation</keyword>
<comment type="similarity">
    <text evidence="1 4">Belongs to the TACO1 family.</text>
</comment>
<evidence type="ECO:0000313" key="7">
    <source>
        <dbReference type="EMBL" id="OGZ27338.1"/>
    </source>
</evidence>
<keyword evidence="4" id="KW-0963">Cytoplasm</keyword>
<dbReference type="PANTHER" id="PTHR12532:SF0">
    <property type="entry name" value="TRANSLATIONAL ACTIVATOR OF CYTOCHROME C OXIDASE 1"/>
    <property type="match status" value="1"/>
</dbReference>
<dbReference type="AlphaFoldDB" id="A0A1G2EQ12"/>
<feature type="domain" description="TACO1/YebC-like second and third" evidence="5">
    <location>
        <begin position="84"/>
        <end position="232"/>
    </location>
</feature>
<comment type="subcellular location">
    <subcellularLocation>
        <location evidence="4">Cytoplasm</location>
    </subcellularLocation>
</comment>
<protein>
    <recommendedName>
        <fullName evidence="4">Probable transcriptional regulatory protein A2365_00175</fullName>
    </recommendedName>
</protein>
<dbReference type="GO" id="GO:0006355">
    <property type="term" value="P:regulation of DNA-templated transcription"/>
    <property type="evidence" value="ECO:0007669"/>
    <property type="project" value="UniProtKB-UniRule"/>
</dbReference>
<dbReference type="SUPFAM" id="SSF75625">
    <property type="entry name" value="YebC-like"/>
    <property type="match status" value="1"/>
</dbReference>
<gene>
    <name evidence="7" type="ORF">A2365_00175</name>
</gene>
<proteinExistence type="inferred from homology"/>
<keyword evidence="3 4" id="KW-0804">Transcription</keyword>
<dbReference type="FunFam" id="1.10.10.200:FF:000002">
    <property type="entry name" value="Probable transcriptional regulatory protein CLM62_37755"/>
    <property type="match status" value="1"/>
</dbReference>
<evidence type="ECO:0000256" key="2">
    <source>
        <dbReference type="ARBA" id="ARBA00023015"/>
    </source>
</evidence>
<keyword evidence="4" id="KW-0238">DNA-binding</keyword>
<dbReference type="InterPro" id="IPR048300">
    <property type="entry name" value="TACO1_YebC-like_2nd/3rd_dom"/>
</dbReference>
<dbReference type="Proteomes" id="UP000177740">
    <property type="component" value="Unassembled WGS sequence"/>
</dbReference>
<dbReference type="InterPro" id="IPR002876">
    <property type="entry name" value="Transcrip_reg_TACO1-like"/>
</dbReference>
<evidence type="ECO:0000259" key="5">
    <source>
        <dbReference type="Pfam" id="PF01709"/>
    </source>
</evidence>
<evidence type="ECO:0000256" key="4">
    <source>
        <dbReference type="HAMAP-Rule" id="MF_00693"/>
    </source>
</evidence>
<dbReference type="InterPro" id="IPR026564">
    <property type="entry name" value="Transcrip_reg_TACO1-like_dom3"/>
</dbReference>
<dbReference type="Pfam" id="PF01709">
    <property type="entry name" value="Transcrip_reg"/>
    <property type="match status" value="1"/>
</dbReference>
<dbReference type="InterPro" id="IPR029072">
    <property type="entry name" value="YebC-like"/>
</dbReference>
<dbReference type="NCBIfam" id="NF009044">
    <property type="entry name" value="PRK12378.1"/>
    <property type="match status" value="1"/>
</dbReference>
<sequence>MSGHSHWASIKHKKGAEDAKRSKVFSKVSKLISVAVREKGADPATNPSLRTAIEQAKQVNMPKENIERSIKKGTGELAGESLDSFIFEAFGPDNVALIIEGITDNKNRTLGDIKQILSQHNGKLAGEGSIKWMFERKGVISIAEKRTEELELKIIESGAEDIKWQDDMADVITKPEELEQVKSILEKEGLKIENSSLGWIPKEEVDANKEKLEKLFESLDDNDSVQNIYSNAKW</sequence>
<dbReference type="GO" id="GO:0005737">
    <property type="term" value="C:cytoplasm"/>
    <property type="evidence" value="ECO:0007669"/>
    <property type="project" value="UniProtKB-SubCell"/>
</dbReference>
<dbReference type="InterPro" id="IPR049083">
    <property type="entry name" value="TACO1_YebC_N"/>
</dbReference>
<dbReference type="Gene3D" id="1.10.10.200">
    <property type="match status" value="1"/>
</dbReference>
<dbReference type="STRING" id="1801677.A2365_00175"/>
<dbReference type="GO" id="GO:0003677">
    <property type="term" value="F:DNA binding"/>
    <property type="evidence" value="ECO:0007669"/>
    <property type="project" value="UniProtKB-UniRule"/>
</dbReference>
<dbReference type="NCBIfam" id="NF001030">
    <property type="entry name" value="PRK00110.1"/>
    <property type="match status" value="1"/>
</dbReference>
<evidence type="ECO:0000259" key="6">
    <source>
        <dbReference type="Pfam" id="PF20772"/>
    </source>
</evidence>
<dbReference type="NCBIfam" id="TIGR01033">
    <property type="entry name" value="YebC/PmpR family DNA-binding transcriptional regulator"/>
    <property type="match status" value="1"/>
</dbReference>
<dbReference type="Pfam" id="PF20772">
    <property type="entry name" value="TACO1_YebC_N"/>
    <property type="match status" value="1"/>
</dbReference>
<dbReference type="HAMAP" id="MF_00693">
    <property type="entry name" value="Transcrip_reg_TACO1"/>
    <property type="match status" value="1"/>
</dbReference>
<dbReference type="EMBL" id="MHMM01000007">
    <property type="protein sequence ID" value="OGZ27338.1"/>
    <property type="molecule type" value="Genomic_DNA"/>
</dbReference>
<evidence type="ECO:0000256" key="3">
    <source>
        <dbReference type="ARBA" id="ARBA00023163"/>
    </source>
</evidence>
<dbReference type="PANTHER" id="PTHR12532">
    <property type="entry name" value="TRANSLATIONAL ACTIVATOR OF CYTOCHROME C OXIDASE 1"/>
    <property type="match status" value="1"/>
</dbReference>
<accession>A0A1G2EQ12</accession>
<name>A0A1G2EQ12_9BACT</name>
<evidence type="ECO:0000256" key="1">
    <source>
        <dbReference type="ARBA" id="ARBA00008724"/>
    </source>
</evidence>
<organism evidence="7 8">
    <name type="scientific">Candidatus Nealsonbacteria bacterium RIFOXYB1_FULL_40_15</name>
    <dbReference type="NCBI Taxonomy" id="1801677"/>
    <lineage>
        <taxon>Bacteria</taxon>
        <taxon>Candidatus Nealsoniibacteriota</taxon>
    </lineage>
</organism>
<comment type="caution">
    <text evidence="7">The sequence shown here is derived from an EMBL/GenBank/DDBJ whole genome shotgun (WGS) entry which is preliminary data.</text>
</comment>
<dbReference type="InterPro" id="IPR017856">
    <property type="entry name" value="Integrase-like_N"/>
</dbReference>